<protein>
    <recommendedName>
        <fullName evidence="1">RRXRR domain-containing protein</fullName>
    </recommendedName>
</protein>
<proteinExistence type="predicted"/>
<evidence type="ECO:0000313" key="3">
    <source>
        <dbReference type="Proteomes" id="UP000010475"/>
    </source>
</evidence>
<sequence length="87" mass="9958">MTKVFLLNANQQPLYPIRISLARILLSQGKATVFRRYPFTIILKETFSHPKLGQLEFKMQPSGKTPPMIGQKLNIIDVGRFSKRGNK</sequence>
<keyword evidence="3" id="KW-1185">Reference proteome</keyword>
<evidence type="ECO:0000259" key="1">
    <source>
        <dbReference type="Pfam" id="PF14239"/>
    </source>
</evidence>
<dbReference type="InterPro" id="IPR025938">
    <property type="entry name" value="RRXRR_dom"/>
</dbReference>
<dbReference type="STRING" id="56107.Cylst_2618"/>
<feature type="domain" description="RRXRR" evidence="1">
    <location>
        <begin position="4"/>
        <end position="62"/>
    </location>
</feature>
<dbReference type="HOGENOM" id="CLU_179017_0_0_3"/>
<accession>K9WX81</accession>
<dbReference type="OrthoDB" id="9802901at2"/>
<dbReference type="Pfam" id="PF14239">
    <property type="entry name" value="RRXRR"/>
    <property type="match status" value="1"/>
</dbReference>
<name>K9WX81_9NOST</name>
<organism evidence="2 3">
    <name type="scientific">Cylindrospermum stagnale PCC 7417</name>
    <dbReference type="NCBI Taxonomy" id="56107"/>
    <lineage>
        <taxon>Bacteria</taxon>
        <taxon>Bacillati</taxon>
        <taxon>Cyanobacteriota</taxon>
        <taxon>Cyanophyceae</taxon>
        <taxon>Nostocales</taxon>
        <taxon>Nostocaceae</taxon>
        <taxon>Cylindrospermum</taxon>
    </lineage>
</organism>
<dbReference type="eggNOG" id="COG1403">
    <property type="taxonomic scope" value="Bacteria"/>
</dbReference>
<evidence type="ECO:0000313" key="2">
    <source>
        <dbReference type="EMBL" id="AFZ24823.1"/>
    </source>
</evidence>
<dbReference type="RefSeq" id="WP_015208077.1">
    <property type="nucleotide sequence ID" value="NC_019757.1"/>
</dbReference>
<dbReference type="AlphaFoldDB" id="K9WX81"/>
<gene>
    <name evidence="2" type="ORF">Cylst_2618</name>
</gene>
<dbReference type="EMBL" id="CP003642">
    <property type="protein sequence ID" value="AFZ24823.1"/>
    <property type="molecule type" value="Genomic_DNA"/>
</dbReference>
<dbReference type="Proteomes" id="UP000010475">
    <property type="component" value="Chromosome"/>
</dbReference>
<reference evidence="2 3" key="1">
    <citation type="submission" date="2012-06" db="EMBL/GenBank/DDBJ databases">
        <title>Finished chromosome of genome of Cylindrospermum stagnale PCC 7417.</title>
        <authorList>
            <consortium name="US DOE Joint Genome Institute"/>
            <person name="Gugger M."/>
            <person name="Coursin T."/>
            <person name="Rippka R."/>
            <person name="Tandeau De Marsac N."/>
            <person name="Huntemann M."/>
            <person name="Wei C.-L."/>
            <person name="Han J."/>
            <person name="Detter J.C."/>
            <person name="Han C."/>
            <person name="Tapia R."/>
            <person name="Chen A."/>
            <person name="Kyrpides N."/>
            <person name="Mavromatis K."/>
            <person name="Markowitz V."/>
            <person name="Szeto E."/>
            <person name="Ivanova N."/>
            <person name="Pagani I."/>
            <person name="Pati A."/>
            <person name="Goodwin L."/>
            <person name="Nordberg H.P."/>
            <person name="Cantor M.N."/>
            <person name="Hua S.X."/>
            <person name="Woyke T."/>
            <person name="Kerfeld C.A."/>
        </authorList>
    </citation>
    <scope>NUCLEOTIDE SEQUENCE [LARGE SCALE GENOMIC DNA]</scope>
    <source>
        <strain evidence="2 3">PCC 7417</strain>
    </source>
</reference>
<dbReference type="KEGG" id="csg:Cylst_2618"/>